<dbReference type="InterPro" id="IPR029058">
    <property type="entry name" value="AB_hydrolase_fold"/>
</dbReference>
<organism evidence="3 4">
    <name type="scientific">Parasponia andersonii</name>
    <name type="common">Sponia andersonii</name>
    <dbReference type="NCBI Taxonomy" id="3476"/>
    <lineage>
        <taxon>Eukaryota</taxon>
        <taxon>Viridiplantae</taxon>
        <taxon>Streptophyta</taxon>
        <taxon>Embryophyta</taxon>
        <taxon>Tracheophyta</taxon>
        <taxon>Spermatophyta</taxon>
        <taxon>Magnoliopsida</taxon>
        <taxon>eudicotyledons</taxon>
        <taxon>Gunneridae</taxon>
        <taxon>Pentapetalae</taxon>
        <taxon>rosids</taxon>
        <taxon>fabids</taxon>
        <taxon>Rosales</taxon>
        <taxon>Cannabaceae</taxon>
        <taxon>Parasponia</taxon>
    </lineage>
</organism>
<dbReference type="InterPro" id="IPR002925">
    <property type="entry name" value="Dienelactn_hydro"/>
</dbReference>
<feature type="domain" description="Dienelactone hydrolase" evidence="2">
    <location>
        <begin position="29"/>
        <end position="237"/>
    </location>
</feature>
<reference evidence="4" key="1">
    <citation type="submission" date="2016-06" db="EMBL/GenBank/DDBJ databases">
        <title>Parallel loss of symbiosis genes in relatives of nitrogen-fixing non-legume Parasponia.</title>
        <authorList>
            <person name="Van Velzen R."/>
            <person name="Holmer R."/>
            <person name="Bu F."/>
            <person name="Rutten L."/>
            <person name="Van Zeijl A."/>
            <person name="Liu W."/>
            <person name="Santuari L."/>
            <person name="Cao Q."/>
            <person name="Sharma T."/>
            <person name="Shen D."/>
            <person name="Roswanjaya Y."/>
            <person name="Wardhani T."/>
            <person name="Kalhor M.S."/>
            <person name="Jansen J."/>
            <person name="Van den Hoogen J."/>
            <person name="Gungor B."/>
            <person name="Hartog M."/>
            <person name="Hontelez J."/>
            <person name="Verver J."/>
            <person name="Yang W.-C."/>
            <person name="Schijlen E."/>
            <person name="Repin R."/>
            <person name="Schilthuizen M."/>
            <person name="Schranz E."/>
            <person name="Heidstra R."/>
            <person name="Miyata K."/>
            <person name="Fedorova E."/>
            <person name="Kohlen W."/>
            <person name="Bisseling T."/>
            <person name="Smit S."/>
            <person name="Geurts R."/>
        </authorList>
    </citation>
    <scope>NUCLEOTIDE SEQUENCE [LARGE SCALE GENOMIC DNA]</scope>
    <source>
        <strain evidence="4">cv. WU1-14</strain>
    </source>
</reference>
<feature type="compositionally biased region" description="Low complexity" evidence="1">
    <location>
        <begin position="12"/>
        <end position="22"/>
    </location>
</feature>
<accession>A0A2P5E3S0</accession>
<comment type="caution">
    <text evidence="3">The sequence shown here is derived from an EMBL/GenBank/DDBJ whole genome shotgun (WGS) entry which is preliminary data.</text>
</comment>
<keyword evidence="4" id="KW-1185">Reference proteome</keyword>
<keyword evidence="3" id="KW-0378">Hydrolase</keyword>
<sequence length="239" mass="25727">MSSSQCLENPPSLSSTSGSGSVQEVGGLKTYVTGSPHSYCAILLVSDVFGYEAPKLRKLADKLAAAAHQFLVVVPDFFYGNPLDLSKHDVEAWLKVHNKEKGYEDAKQVIAALKIKGVSAIGAAGFCWGGNVVVKLASTTDIQAAVVLHPGRLTDEDINEVKVHIAILGAEIDKSAPPEEVKHLGGILSAKPEFDSFVKIFPGVAHGWTVRYNDEDHSAVKSAEEAHSDLLNWFTKYVK</sequence>
<evidence type="ECO:0000313" key="3">
    <source>
        <dbReference type="EMBL" id="PON80191.1"/>
    </source>
</evidence>
<dbReference type="EMBL" id="JXTB01000002">
    <property type="protein sequence ID" value="PON80191.1"/>
    <property type="molecule type" value="Genomic_DNA"/>
</dbReference>
<dbReference type="OrthoDB" id="17560at2759"/>
<dbReference type="Gene3D" id="3.40.50.1820">
    <property type="entry name" value="alpha/beta hydrolase"/>
    <property type="match status" value="1"/>
</dbReference>
<proteinExistence type="predicted"/>
<feature type="region of interest" description="Disordered" evidence="1">
    <location>
        <begin position="1"/>
        <end position="22"/>
    </location>
</feature>
<gene>
    <name evidence="3" type="ORF">PanWU01x14_006410</name>
</gene>
<name>A0A2P5E3S0_PARAD</name>
<dbReference type="Proteomes" id="UP000237105">
    <property type="component" value="Unassembled WGS sequence"/>
</dbReference>
<dbReference type="AlphaFoldDB" id="A0A2P5E3S0"/>
<dbReference type="STRING" id="3476.A0A2P5E3S0"/>
<dbReference type="PANTHER" id="PTHR17630:SF52">
    <property type="entry name" value="ENDO-1,3-1,4-BETA-D-GLUCANASE-LIKE PROTEIN"/>
    <property type="match status" value="1"/>
</dbReference>
<dbReference type="SUPFAM" id="SSF53474">
    <property type="entry name" value="alpha/beta-Hydrolases"/>
    <property type="match status" value="1"/>
</dbReference>
<dbReference type="Pfam" id="PF01738">
    <property type="entry name" value="DLH"/>
    <property type="match status" value="1"/>
</dbReference>
<protein>
    <submittedName>
        <fullName evidence="3">Dienelactone hydrolase</fullName>
    </submittedName>
</protein>
<evidence type="ECO:0000259" key="2">
    <source>
        <dbReference type="Pfam" id="PF01738"/>
    </source>
</evidence>
<dbReference type="PANTHER" id="PTHR17630">
    <property type="entry name" value="DIENELACTONE HYDROLASE"/>
    <property type="match status" value="1"/>
</dbReference>
<evidence type="ECO:0000313" key="4">
    <source>
        <dbReference type="Proteomes" id="UP000237105"/>
    </source>
</evidence>
<dbReference type="GO" id="GO:0016787">
    <property type="term" value="F:hydrolase activity"/>
    <property type="evidence" value="ECO:0007669"/>
    <property type="project" value="UniProtKB-KW"/>
</dbReference>
<evidence type="ECO:0000256" key="1">
    <source>
        <dbReference type="SAM" id="MobiDB-lite"/>
    </source>
</evidence>